<organism evidence="1 2">
    <name type="scientific">Lojkania enalia</name>
    <dbReference type="NCBI Taxonomy" id="147567"/>
    <lineage>
        <taxon>Eukaryota</taxon>
        <taxon>Fungi</taxon>
        <taxon>Dikarya</taxon>
        <taxon>Ascomycota</taxon>
        <taxon>Pezizomycotina</taxon>
        <taxon>Dothideomycetes</taxon>
        <taxon>Pleosporomycetidae</taxon>
        <taxon>Pleosporales</taxon>
        <taxon>Pleosporales incertae sedis</taxon>
        <taxon>Lojkania</taxon>
    </lineage>
</organism>
<dbReference type="AlphaFoldDB" id="A0A9P4KDK0"/>
<protein>
    <submittedName>
        <fullName evidence="1">Uncharacterized protein</fullName>
    </submittedName>
</protein>
<evidence type="ECO:0000313" key="2">
    <source>
        <dbReference type="Proteomes" id="UP000800093"/>
    </source>
</evidence>
<name>A0A9P4KDK0_9PLEO</name>
<reference evidence="2" key="1">
    <citation type="journal article" date="2020" name="Stud. Mycol.">
        <title>101 Dothideomycetes genomes: A test case for predicting lifestyles and emergence of pathogens.</title>
        <authorList>
            <person name="Haridas S."/>
            <person name="Albert R."/>
            <person name="Binder M."/>
            <person name="Bloem J."/>
            <person name="LaButti K."/>
            <person name="Salamov A."/>
            <person name="Andreopoulos B."/>
            <person name="Baker S."/>
            <person name="Barry K."/>
            <person name="Bills G."/>
            <person name="Bluhm B."/>
            <person name="Cannon C."/>
            <person name="Castanera R."/>
            <person name="Culley D."/>
            <person name="Daum C."/>
            <person name="Ezra D."/>
            <person name="Gonzalez J."/>
            <person name="Henrissat B."/>
            <person name="Kuo A."/>
            <person name="Liang C."/>
            <person name="Lipzen A."/>
            <person name="Lutzoni F."/>
            <person name="Magnuson J."/>
            <person name="Mondo S."/>
            <person name="Nolan M."/>
            <person name="Ohm R."/>
            <person name="Pangilinan J."/>
            <person name="Park H.-J."/>
            <person name="Ramirez L."/>
            <person name="Alfaro M."/>
            <person name="Sun H."/>
            <person name="Tritt A."/>
            <person name="Yoshinaga Y."/>
            <person name="Zwiers L.-H."/>
            <person name="Turgeon B."/>
            <person name="Goodwin S."/>
            <person name="Spatafora J."/>
            <person name="Crous P."/>
            <person name="Grigoriev I."/>
        </authorList>
    </citation>
    <scope>NUCLEOTIDE SEQUENCE [LARGE SCALE GENOMIC DNA]</scope>
    <source>
        <strain evidence="2">CBS 304.66</strain>
    </source>
</reference>
<dbReference type="Proteomes" id="UP000800093">
    <property type="component" value="Unassembled WGS sequence"/>
</dbReference>
<dbReference type="OrthoDB" id="10652565at2759"/>
<keyword evidence="2" id="KW-1185">Reference proteome</keyword>
<sequence>MSHKASKRHSLSYRWLTVLKARCSLSIFRPNQPISQTPDNPSLANAEACSYESTFKMLAHANVNKLKFSAFTPGILFFTFVKLRPDDAIFDHTRRVAEHMKAKRNLGELSRIQNTIRGNTAFSEAIHDFCACKQDVPFVALDTELIGALATAEELSSQSARAHAFVGALDLTKLNKECIARCNDLRIATGAPWNSRYSSMILAWAELPEEAVIFNWEWDAFRESDIVRKWFPILQENPSPGNSVLEKWLEFPGKFKNASFDIFTLSLVLERSLGIKTDQPVTRQIIEIFTAWSRGYPKMRMNQLEHIIPDLKSQIDDWFDIIIVMKEYYYRDFADTPMNPSVNYR</sequence>
<accession>A0A9P4KDK0</accession>
<comment type="caution">
    <text evidence="1">The sequence shown here is derived from an EMBL/GenBank/DDBJ whole genome shotgun (WGS) entry which is preliminary data.</text>
</comment>
<proteinExistence type="predicted"/>
<gene>
    <name evidence="1" type="ORF">CC78DRAFT_578730</name>
</gene>
<evidence type="ECO:0000313" key="1">
    <source>
        <dbReference type="EMBL" id="KAF2265877.1"/>
    </source>
</evidence>
<dbReference type="EMBL" id="ML986602">
    <property type="protein sequence ID" value="KAF2265877.1"/>
    <property type="molecule type" value="Genomic_DNA"/>
</dbReference>